<dbReference type="Proteomes" id="UP000225433">
    <property type="component" value="Unassembled WGS sequence"/>
</dbReference>
<dbReference type="Proteomes" id="UP000094600">
    <property type="component" value="Chromosome"/>
</dbReference>
<evidence type="ECO:0000313" key="2">
    <source>
        <dbReference type="EMBL" id="AOM41279.1"/>
    </source>
</evidence>
<dbReference type="InterPro" id="IPR009885">
    <property type="entry name" value="DUF1435"/>
</dbReference>
<keyword evidence="1" id="KW-0812">Transmembrane</keyword>
<dbReference type="OrthoDB" id="6463927at2"/>
<name>A0A2G0QD76_XENHO</name>
<keyword evidence="1" id="KW-0472">Membrane</keyword>
<dbReference type="Pfam" id="PF07256">
    <property type="entry name" value="DUF1435"/>
    <property type="match status" value="1"/>
</dbReference>
<accession>A0A2G0QD76</accession>
<evidence type="ECO:0000313" key="5">
    <source>
        <dbReference type="Proteomes" id="UP000094600"/>
    </source>
</evidence>
<feature type="transmembrane region" description="Helical" evidence="1">
    <location>
        <begin position="45"/>
        <end position="63"/>
    </location>
</feature>
<organism evidence="4 6">
    <name type="scientific">Xenorhabdus hominickii</name>
    <dbReference type="NCBI Taxonomy" id="351679"/>
    <lineage>
        <taxon>Bacteria</taxon>
        <taxon>Pseudomonadati</taxon>
        <taxon>Pseudomonadota</taxon>
        <taxon>Gammaproteobacteria</taxon>
        <taxon>Enterobacterales</taxon>
        <taxon>Morganellaceae</taxon>
        <taxon>Xenorhabdus</taxon>
    </lineage>
</organism>
<dbReference type="EMBL" id="NJAI01000001">
    <property type="protein sequence ID" value="PHM57168.1"/>
    <property type="molecule type" value="Genomic_DNA"/>
</dbReference>
<dbReference type="KEGG" id="xho:A9255_12205"/>
<dbReference type="RefSeq" id="WP_069316960.1">
    <property type="nucleotide sequence ID" value="NZ_CAWNQJ010000001.1"/>
</dbReference>
<evidence type="ECO:0000313" key="4">
    <source>
        <dbReference type="EMBL" id="PHM57168.1"/>
    </source>
</evidence>
<protein>
    <recommendedName>
        <fullName evidence="7">DUF1435 domain-containing protein</fullName>
    </recommendedName>
</protein>
<gene>
    <name evidence="2" type="ORF">A9255_12205</name>
    <name evidence="4" type="ORF">Xhom_00127</name>
    <name evidence="3" type="ORF">Xhom_02208</name>
</gene>
<keyword evidence="5" id="KW-1185">Reference proteome</keyword>
<keyword evidence="1" id="KW-1133">Transmembrane helix</keyword>
<feature type="transmembrane region" description="Helical" evidence="1">
    <location>
        <begin position="20"/>
        <end position="39"/>
    </location>
</feature>
<sequence>MLGAKRSLKLAFWQSITGSWGMLLFSLIGSGLVVSVLIIEGAGIEQFKISIQGALLLTLALLLHRNARHFLLIPACIAIVCSLFAILRHLAYL</sequence>
<feature type="transmembrane region" description="Helical" evidence="1">
    <location>
        <begin position="70"/>
        <end position="91"/>
    </location>
</feature>
<evidence type="ECO:0008006" key="7">
    <source>
        <dbReference type="Google" id="ProtNLM"/>
    </source>
</evidence>
<reference evidence="4 6" key="2">
    <citation type="journal article" date="2017" name="Nat. Microbiol.">
        <title>Natural product diversity associated with the nematode symbionts Photorhabdus and Xenorhabdus.</title>
        <authorList>
            <person name="Tobias N.J."/>
            <person name="Wolff H."/>
            <person name="Djahanschiri B."/>
            <person name="Grundmann F."/>
            <person name="Kronenwerth M."/>
            <person name="Shi Y.M."/>
            <person name="Simonyi S."/>
            <person name="Grun P."/>
            <person name="Shapiro-Ilan D."/>
            <person name="Pidot S.J."/>
            <person name="Stinear T.P."/>
            <person name="Ebersberger I."/>
            <person name="Bode H.B."/>
        </authorList>
    </citation>
    <scope>NUCLEOTIDE SEQUENCE [LARGE SCALE GENOMIC DNA]</scope>
    <source>
        <strain evidence="4 6">DSM 17903</strain>
    </source>
</reference>
<proteinExistence type="predicted"/>
<dbReference type="EMBL" id="CP016176">
    <property type="protein sequence ID" value="AOM41279.1"/>
    <property type="molecule type" value="Genomic_DNA"/>
</dbReference>
<dbReference type="EMBL" id="NJAI01000003">
    <property type="protein sequence ID" value="PHM55467.1"/>
    <property type="molecule type" value="Genomic_DNA"/>
</dbReference>
<evidence type="ECO:0000256" key="1">
    <source>
        <dbReference type="SAM" id="Phobius"/>
    </source>
</evidence>
<evidence type="ECO:0000313" key="6">
    <source>
        <dbReference type="Proteomes" id="UP000225433"/>
    </source>
</evidence>
<reference evidence="2 5" key="1">
    <citation type="submission" date="2016-06" db="EMBL/GenBank/DDBJ databases">
        <title>Bacterial characters and pathogenicity of Xenorhabdus hominickii from an entomopathogenic nematode, Steinernema monticolum.</title>
        <authorList>
            <person name="Park Y."/>
            <person name="Kim Y."/>
        </authorList>
    </citation>
    <scope>NUCLEOTIDE SEQUENCE [LARGE SCALE GENOMIC DNA]</scope>
    <source>
        <strain evidence="2 5">ANU1</strain>
    </source>
</reference>
<dbReference type="AlphaFoldDB" id="A0A2G0QD76"/>
<evidence type="ECO:0000313" key="3">
    <source>
        <dbReference type="EMBL" id="PHM55467.1"/>
    </source>
</evidence>